<proteinExistence type="inferred from homology"/>
<accession>A0A4R4WXS4</accession>
<dbReference type="RefSeq" id="WP_132321989.1">
    <property type="nucleotide sequence ID" value="NZ_SMKR01000080.1"/>
</dbReference>
<dbReference type="FunFam" id="3.40.50.300:FF:000016">
    <property type="entry name" value="Oligopeptide ABC transporter ATP-binding component"/>
    <property type="match status" value="1"/>
</dbReference>
<evidence type="ECO:0000256" key="2">
    <source>
        <dbReference type="ARBA" id="ARBA00022448"/>
    </source>
</evidence>
<evidence type="ECO:0000256" key="1">
    <source>
        <dbReference type="ARBA" id="ARBA00005417"/>
    </source>
</evidence>
<dbReference type="GO" id="GO:0015833">
    <property type="term" value="P:peptide transport"/>
    <property type="evidence" value="ECO:0007669"/>
    <property type="project" value="InterPro"/>
</dbReference>
<dbReference type="OrthoDB" id="5357528at2"/>
<dbReference type="PANTHER" id="PTHR43776:SF7">
    <property type="entry name" value="D,D-DIPEPTIDE TRANSPORT ATP-BINDING PROTEIN DDPF-RELATED"/>
    <property type="match status" value="1"/>
</dbReference>
<dbReference type="Pfam" id="PF00005">
    <property type="entry name" value="ABC_tran"/>
    <property type="match status" value="1"/>
</dbReference>
<dbReference type="InterPro" id="IPR050319">
    <property type="entry name" value="ABC_transp_ATP-bind"/>
</dbReference>
<organism evidence="6 7">
    <name type="scientific">Kribbella turkmenica</name>
    <dbReference type="NCBI Taxonomy" id="2530375"/>
    <lineage>
        <taxon>Bacteria</taxon>
        <taxon>Bacillati</taxon>
        <taxon>Actinomycetota</taxon>
        <taxon>Actinomycetes</taxon>
        <taxon>Propionibacteriales</taxon>
        <taxon>Kribbellaceae</taxon>
        <taxon>Kribbella</taxon>
    </lineage>
</organism>
<dbReference type="Proteomes" id="UP000295172">
    <property type="component" value="Unassembled WGS sequence"/>
</dbReference>
<gene>
    <name evidence="6" type="ORF">E1218_19065</name>
</gene>
<dbReference type="Pfam" id="PF08352">
    <property type="entry name" value="oligo_HPY"/>
    <property type="match status" value="1"/>
</dbReference>
<evidence type="ECO:0000259" key="5">
    <source>
        <dbReference type="PROSITE" id="PS50893"/>
    </source>
</evidence>
<protein>
    <submittedName>
        <fullName evidence="6">ATP-binding cassette domain-containing protein</fullName>
    </submittedName>
</protein>
<dbReference type="InterPro" id="IPR027417">
    <property type="entry name" value="P-loop_NTPase"/>
</dbReference>
<dbReference type="InterPro" id="IPR003439">
    <property type="entry name" value="ABC_transporter-like_ATP-bd"/>
</dbReference>
<keyword evidence="7" id="KW-1185">Reference proteome</keyword>
<comment type="caution">
    <text evidence="6">The sequence shown here is derived from an EMBL/GenBank/DDBJ whole genome shotgun (WGS) entry which is preliminary data.</text>
</comment>
<dbReference type="GO" id="GO:0055085">
    <property type="term" value="P:transmembrane transport"/>
    <property type="evidence" value="ECO:0007669"/>
    <property type="project" value="UniProtKB-ARBA"/>
</dbReference>
<dbReference type="Gene3D" id="3.40.50.300">
    <property type="entry name" value="P-loop containing nucleotide triphosphate hydrolases"/>
    <property type="match status" value="1"/>
</dbReference>
<evidence type="ECO:0000256" key="3">
    <source>
        <dbReference type="ARBA" id="ARBA00022741"/>
    </source>
</evidence>
<feature type="domain" description="ABC transporter" evidence="5">
    <location>
        <begin position="5"/>
        <end position="255"/>
    </location>
</feature>
<dbReference type="SMART" id="SM00382">
    <property type="entry name" value="AAA"/>
    <property type="match status" value="1"/>
</dbReference>
<dbReference type="PANTHER" id="PTHR43776">
    <property type="entry name" value="TRANSPORT ATP-BINDING PROTEIN"/>
    <property type="match status" value="1"/>
</dbReference>
<name>A0A4R4WXS4_9ACTN</name>
<evidence type="ECO:0000256" key="4">
    <source>
        <dbReference type="ARBA" id="ARBA00022840"/>
    </source>
</evidence>
<keyword evidence="3" id="KW-0547">Nucleotide-binding</keyword>
<keyword evidence="4 6" id="KW-0067">ATP-binding</keyword>
<dbReference type="SUPFAM" id="SSF52540">
    <property type="entry name" value="P-loop containing nucleoside triphosphate hydrolases"/>
    <property type="match status" value="1"/>
</dbReference>
<dbReference type="EMBL" id="SMKR01000080">
    <property type="protein sequence ID" value="TDD22639.1"/>
    <property type="molecule type" value="Genomic_DNA"/>
</dbReference>
<dbReference type="InterPro" id="IPR017871">
    <property type="entry name" value="ABC_transporter-like_CS"/>
</dbReference>
<comment type="similarity">
    <text evidence="1">Belongs to the ABC transporter superfamily.</text>
</comment>
<dbReference type="InterPro" id="IPR003593">
    <property type="entry name" value="AAA+_ATPase"/>
</dbReference>
<dbReference type="PROSITE" id="PS50893">
    <property type="entry name" value="ABC_TRANSPORTER_2"/>
    <property type="match status" value="1"/>
</dbReference>
<dbReference type="PROSITE" id="PS00211">
    <property type="entry name" value="ABC_TRANSPORTER_1"/>
    <property type="match status" value="1"/>
</dbReference>
<dbReference type="CDD" id="cd03257">
    <property type="entry name" value="ABC_NikE_OppD_transporters"/>
    <property type="match status" value="1"/>
</dbReference>
<dbReference type="NCBIfam" id="TIGR01727">
    <property type="entry name" value="oligo_HPY"/>
    <property type="match status" value="1"/>
</dbReference>
<dbReference type="AlphaFoldDB" id="A0A4R4WXS4"/>
<evidence type="ECO:0000313" key="7">
    <source>
        <dbReference type="Proteomes" id="UP000295172"/>
    </source>
</evidence>
<sequence>MTTVLRASGVRRTYRIGSLLSGRHGIVHAVDGVDLELHSGETLGIVGESGSGKSTLAQLLVGMERPSAGRIELLGESLHTMRGRRLRRARRDIQLVHQDPYTSLDPRMTIGAIVREPLEIHPAVVPRGDRTKVVAELLEMVGLNPDQSERLPHQFSGGQRQRVGIARALALRPKVLVCDEPVSALDVSVQAQIVNLLEQLQRDLGIAYVFIAHDLAVVQHIADRVAVMYFGRFVEEGDSVQVYDQPRHPYTKALLAAAPVPDRSARHRPPEIVLRGEPPSPLDPPSGCHFRTRCWLAEDRCATDDPALVHSDSSAVACHFPLDEPLQGATHAR</sequence>
<evidence type="ECO:0000313" key="6">
    <source>
        <dbReference type="EMBL" id="TDD22639.1"/>
    </source>
</evidence>
<keyword evidence="2" id="KW-0813">Transport</keyword>
<reference evidence="6 7" key="1">
    <citation type="submission" date="2019-02" db="EMBL/GenBank/DDBJ databases">
        <title>Draft genome sequences of novel Actinobacteria.</title>
        <authorList>
            <person name="Sahin N."/>
            <person name="Ay H."/>
            <person name="Saygin H."/>
        </authorList>
    </citation>
    <scope>NUCLEOTIDE SEQUENCE [LARGE SCALE GENOMIC DNA]</scope>
    <source>
        <strain evidence="6 7">16K104</strain>
    </source>
</reference>
<dbReference type="InterPro" id="IPR013563">
    <property type="entry name" value="Oligopep_ABC_C"/>
</dbReference>
<dbReference type="GO" id="GO:0005524">
    <property type="term" value="F:ATP binding"/>
    <property type="evidence" value="ECO:0007669"/>
    <property type="project" value="UniProtKB-KW"/>
</dbReference>
<dbReference type="GO" id="GO:0016887">
    <property type="term" value="F:ATP hydrolysis activity"/>
    <property type="evidence" value="ECO:0007669"/>
    <property type="project" value="InterPro"/>
</dbReference>